<feature type="compositionally biased region" description="Basic and acidic residues" evidence="4">
    <location>
        <begin position="133"/>
        <end position="142"/>
    </location>
</feature>
<keyword evidence="2" id="KW-0963">Cytoplasm</keyword>
<dbReference type="CDD" id="cd14302">
    <property type="entry name" value="UBA_UBXN1"/>
    <property type="match status" value="1"/>
</dbReference>
<dbReference type="GO" id="GO:1903094">
    <property type="term" value="P:negative regulation of protein K48-linked deubiquitination"/>
    <property type="evidence" value="ECO:0007669"/>
    <property type="project" value="TreeGrafter"/>
</dbReference>
<dbReference type="InterPro" id="IPR057766">
    <property type="entry name" value="Znf-C2H2_OTU1-like_C"/>
</dbReference>
<dbReference type="SUPFAM" id="SSF54236">
    <property type="entry name" value="Ubiquitin-like"/>
    <property type="match status" value="1"/>
</dbReference>
<dbReference type="GO" id="GO:0032435">
    <property type="term" value="P:negative regulation of proteasomal ubiquitin-dependent protein catabolic process"/>
    <property type="evidence" value="ECO:0007669"/>
    <property type="project" value="TreeGrafter"/>
</dbReference>
<evidence type="ECO:0000259" key="5">
    <source>
        <dbReference type="PROSITE" id="PS50030"/>
    </source>
</evidence>
<evidence type="ECO:0000256" key="2">
    <source>
        <dbReference type="ARBA" id="ARBA00022490"/>
    </source>
</evidence>
<dbReference type="PANTHER" id="PTHR46340:SF1">
    <property type="entry name" value="UBX DOMAIN-CONTAINING PROTEIN 1"/>
    <property type="match status" value="1"/>
</dbReference>
<dbReference type="Pfam" id="PF00789">
    <property type="entry name" value="UBX"/>
    <property type="match status" value="1"/>
</dbReference>
<dbReference type="Pfam" id="PF22562">
    <property type="entry name" value="UBA_7"/>
    <property type="match status" value="1"/>
</dbReference>
<gene>
    <name evidence="7" type="ORF">LSH36_1g22023</name>
</gene>
<dbReference type="PROSITE" id="PS00028">
    <property type="entry name" value="ZINC_FINGER_C2H2_1"/>
    <property type="match status" value="1"/>
</dbReference>
<feature type="compositionally biased region" description="Basic and acidic residues" evidence="4">
    <location>
        <begin position="69"/>
        <end position="80"/>
    </location>
</feature>
<dbReference type="InterPro" id="IPR029071">
    <property type="entry name" value="Ubiquitin-like_domsf"/>
</dbReference>
<evidence type="ECO:0000313" key="8">
    <source>
        <dbReference type="Proteomes" id="UP001208570"/>
    </source>
</evidence>
<keyword evidence="8" id="KW-1185">Reference proteome</keyword>
<feature type="compositionally biased region" description="Basic and acidic residues" evidence="4">
    <location>
        <begin position="156"/>
        <end position="229"/>
    </location>
</feature>
<sequence length="346" mass="39163">MSSDVDTLMEMGFPRNRAEKALFKTQYKGVQLAMDWLFAHNDDPDIDDPFELPKGHVLGKPVESDDTSEEKAEEKDKTGTDEGESSLPVTGQGEAAVAKSLKCDDCGKLLKSQEAAELHAARSGHANFSETTEELKPLSEEEKKKQLELLQERLKQKRLQKEEKERQEQIARERMRRERGKEMLTAKQKLQELEMKKLMEQRRREKEEEKLARQRVREQIEKDKRDRAVKFGKSSQQSNAAPAASSPPPSAAPVATVSQPQEKKDYNQTRIQIRLTNGQALTHAFGAKEPLSAVRLYIQLNRTDESGDFTLMTSFPRRLFTNAEMDAPLDSLGLVPSAVLIVTKSQ</sequence>
<dbReference type="InterPro" id="IPR041923">
    <property type="entry name" value="UBA_UBXN1"/>
</dbReference>
<dbReference type="Gene3D" id="1.10.8.10">
    <property type="entry name" value="DNA helicase RuvA subunit, C-terminal domain"/>
    <property type="match status" value="1"/>
</dbReference>
<evidence type="ECO:0008006" key="9">
    <source>
        <dbReference type="Google" id="ProtNLM"/>
    </source>
</evidence>
<reference evidence="7" key="1">
    <citation type="journal article" date="2023" name="Mol. Biol. Evol.">
        <title>Third-Generation Sequencing Reveals the Adaptive Role of the Epigenome in Three Deep-Sea Polychaetes.</title>
        <authorList>
            <person name="Perez M."/>
            <person name="Aroh O."/>
            <person name="Sun Y."/>
            <person name="Lan Y."/>
            <person name="Juniper S.K."/>
            <person name="Young C.R."/>
            <person name="Angers B."/>
            <person name="Qian P.Y."/>
        </authorList>
    </citation>
    <scope>NUCLEOTIDE SEQUENCE</scope>
    <source>
        <strain evidence="7">P08H-3</strain>
    </source>
</reference>
<dbReference type="GO" id="GO:0005737">
    <property type="term" value="C:cytoplasm"/>
    <property type="evidence" value="ECO:0007669"/>
    <property type="project" value="UniProtKB-SubCell"/>
</dbReference>
<dbReference type="GO" id="GO:0005634">
    <property type="term" value="C:nucleus"/>
    <property type="evidence" value="ECO:0007669"/>
    <property type="project" value="TreeGrafter"/>
</dbReference>
<dbReference type="InterPro" id="IPR009060">
    <property type="entry name" value="UBA-like_sf"/>
</dbReference>
<name>A0AAD9NJD7_9ANNE</name>
<dbReference type="PANTHER" id="PTHR46340">
    <property type="entry name" value="UBX DOMAIN-CONTAINING PROTEIN 1"/>
    <property type="match status" value="1"/>
</dbReference>
<accession>A0AAD9NJD7</accession>
<dbReference type="GO" id="GO:0031397">
    <property type="term" value="P:negative regulation of protein ubiquitination"/>
    <property type="evidence" value="ECO:0007669"/>
    <property type="project" value="TreeGrafter"/>
</dbReference>
<dbReference type="InterPro" id="IPR013087">
    <property type="entry name" value="Znf_C2H2_type"/>
</dbReference>
<dbReference type="FunFam" id="1.10.8.10:FF:000044">
    <property type="entry name" value="UBX domain-containing protein 1"/>
    <property type="match status" value="1"/>
</dbReference>
<dbReference type="InterPro" id="IPR015940">
    <property type="entry name" value="UBA"/>
</dbReference>
<dbReference type="PROSITE" id="PS50033">
    <property type="entry name" value="UBX"/>
    <property type="match status" value="1"/>
</dbReference>
<dbReference type="CDD" id="cd01772">
    <property type="entry name" value="UBX_UBXN1"/>
    <property type="match status" value="1"/>
</dbReference>
<evidence type="ECO:0000259" key="6">
    <source>
        <dbReference type="PROSITE" id="PS50033"/>
    </source>
</evidence>
<dbReference type="PROSITE" id="PS50030">
    <property type="entry name" value="UBA"/>
    <property type="match status" value="1"/>
</dbReference>
<organism evidence="7 8">
    <name type="scientific">Paralvinella palmiformis</name>
    <dbReference type="NCBI Taxonomy" id="53620"/>
    <lineage>
        <taxon>Eukaryota</taxon>
        <taxon>Metazoa</taxon>
        <taxon>Spiralia</taxon>
        <taxon>Lophotrochozoa</taxon>
        <taxon>Annelida</taxon>
        <taxon>Polychaeta</taxon>
        <taxon>Sedentaria</taxon>
        <taxon>Canalipalpata</taxon>
        <taxon>Terebellida</taxon>
        <taxon>Terebelliformia</taxon>
        <taxon>Alvinellidae</taxon>
        <taxon>Paralvinella</taxon>
    </lineage>
</organism>
<feature type="region of interest" description="Disordered" evidence="4">
    <location>
        <begin position="156"/>
        <end position="263"/>
    </location>
</feature>
<dbReference type="InterPro" id="IPR001012">
    <property type="entry name" value="UBX_dom"/>
</dbReference>
<dbReference type="SUPFAM" id="SSF46934">
    <property type="entry name" value="UBA-like"/>
    <property type="match status" value="1"/>
</dbReference>
<dbReference type="SMART" id="SM00166">
    <property type="entry name" value="UBX"/>
    <property type="match status" value="1"/>
</dbReference>
<proteinExistence type="predicted"/>
<feature type="domain" description="UBX" evidence="6">
    <location>
        <begin position="264"/>
        <end position="342"/>
    </location>
</feature>
<dbReference type="Pfam" id="PF24560">
    <property type="entry name" value="zf-C2H2_OTU1_C"/>
    <property type="match status" value="1"/>
</dbReference>
<protein>
    <recommendedName>
        <fullName evidence="9">UBX domain-containing protein 1</fullName>
    </recommendedName>
</protein>
<comment type="subcellular location">
    <subcellularLocation>
        <location evidence="1">Cytoplasm</location>
    </subcellularLocation>
</comment>
<keyword evidence="3" id="KW-0175">Coiled coil</keyword>
<feature type="region of interest" description="Disordered" evidence="4">
    <location>
        <begin position="43"/>
        <end position="98"/>
    </location>
</feature>
<dbReference type="Gene3D" id="3.10.20.90">
    <property type="entry name" value="Phosphatidylinositol 3-kinase Catalytic Subunit, Chain A, domain 1"/>
    <property type="match status" value="1"/>
</dbReference>
<dbReference type="EMBL" id="JAODUP010000001">
    <property type="protein sequence ID" value="KAK2170723.1"/>
    <property type="molecule type" value="Genomic_DNA"/>
</dbReference>
<dbReference type="GO" id="GO:0036435">
    <property type="term" value="F:K48-linked polyubiquitin modification-dependent protein binding"/>
    <property type="evidence" value="ECO:0007669"/>
    <property type="project" value="TreeGrafter"/>
</dbReference>
<comment type="caution">
    <text evidence="7">The sequence shown here is derived from an EMBL/GenBank/DDBJ whole genome shotgun (WGS) entry which is preliminary data.</text>
</comment>
<feature type="domain" description="UBA" evidence="5">
    <location>
        <begin position="1"/>
        <end position="40"/>
    </location>
</feature>
<dbReference type="SMART" id="SM00165">
    <property type="entry name" value="UBA"/>
    <property type="match status" value="1"/>
</dbReference>
<dbReference type="AlphaFoldDB" id="A0AAD9NJD7"/>
<evidence type="ECO:0000256" key="4">
    <source>
        <dbReference type="SAM" id="MobiDB-lite"/>
    </source>
</evidence>
<evidence type="ECO:0000256" key="1">
    <source>
        <dbReference type="ARBA" id="ARBA00004496"/>
    </source>
</evidence>
<feature type="compositionally biased region" description="Low complexity" evidence="4">
    <location>
        <begin position="234"/>
        <end position="244"/>
    </location>
</feature>
<evidence type="ECO:0000313" key="7">
    <source>
        <dbReference type="EMBL" id="KAK2170723.1"/>
    </source>
</evidence>
<feature type="region of interest" description="Disordered" evidence="4">
    <location>
        <begin position="116"/>
        <end position="142"/>
    </location>
</feature>
<dbReference type="Proteomes" id="UP001208570">
    <property type="component" value="Unassembled WGS sequence"/>
</dbReference>
<evidence type="ECO:0000256" key="3">
    <source>
        <dbReference type="ARBA" id="ARBA00023054"/>
    </source>
</evidence>